<reference evidence="2 3" key="1">
    <citation type="submission" date="2020-06" db="EMBL/GenBank/DDBJ databases">
        <title>Actinokineospora xiongansis sp. nov., isolated from soil of Baiyangdian.</title>
        <authorList>
            <person name="Zhang X."/>
        </authorList>
    </citation>
    <scope>NUCLEOTIDE SEQUENCE [LARGE SCALE GENOMIC DNA]</scope>
    <source>
        <strain evidence="2 3">HBU206404</strain>
    </source>
</reference>
<keyword evidence="3" id="KW-1185">Reference proteome</keyword>
<accession>A0ABR7LB80</accession>
<gene>
    <name evidence="2" type="ORF">GPZ80_21930</name>
</gene>
<dbReference type="RefSeq" id="WP_187222880.1">
    <property type="nucleotide sequence ID" value="NZ_JABVED010000013.1"/>
</dbReference>
<organism evidence="2 3">
    <name type="scientific">Actinokineospora xionganensis</name>
    <dbReference type="NCBI Taxonomy" id="2684470"/>
    <lineage>
        <taxon>Bacteria</taxon>
        <taxon>Bacillati</taxon>
        <taxon>Actinomycetota</taxon>
        <taxon>Actinomycetes</taxon>
        <taxon>Pseudonocardiales</taxon>
        <taxon>Pseudonocardiaceae</taxon>
        <taxon>Actinokineospora</taxon>
    </lineage>
</organism>
<dbReference type="Gene3D" id="2.160.20.80">
    <property type="entry name" value="E3 ubiquitin-protein ligase SopA"/>
    <property type="match status" value="1"/>
</dbReference>
<feature type="signal peptide" evidence="1">
    <location>
        <begin position="1"/>
        <end position="25"/>
    </location>
</feature>
<sequence length="264" mass="28576">MADPARLRADCANCFALCCVAPAFAKSADFAVDKPAGTPCRNLLDDFRCGIHTRLRTSGFTGCTVFDCFGAGQQVSQVTFGGQDWRSAPKRAKPMFEVFAAMRHLHELLYYLTEAESLAPSMRDELKRAREGIETLTQGDPDSLRGLDVSVHQGAVNTLLLLASELVRSGVPRKKERRGADLIGARLSGADLRGANLRGAYLIGADLRAADLRLADVIGADFRDADLRGADLRESLFLIQSQVDAAKGNAETKLPVTLTAPSHW</sequence>
<dbReference type="Pfam" id="PF00805">
    <property type="entry name" value="Pentapeptide"/>
    <property type="match status" value="1"/>
</dbReference>
<name>A0ABR7LB80_9PSEU</name>
<evidence type="ECO:0000313" key="3">
    <source>
        <dbReference type="Proteomes" id="UP000734823"/>
    </source>
</evidence>
<dbReference type="Proteomes" id="UP000734823">
    <property type="component" value="Unassembled WGS sequence"/>
</dbReference>
<proteinExistence type="predicted"/>
<dbReference type="SUPFAM" id="SSF141571">
    <property type="entry name" value="Pentapeptide repeat-like"/>
    <property type="match status" value="1"/>
</dbReference>
<keyword evidence="1" id="KW-0732">Signal</keyword>
<comment type="caution">
    <text evidence="2">The sequence shown here is derived from an EMBL/GenBank/DDBJ whole genome shotgun (WGS) entry which is preliminary data.</text>
</comment>
<dbReference type="EMBL" id="JABVED010000013">
    <property type="protein sequence ID" value="MBC6449823.1"/>
    <property type="molecule type" value="Genomic_DNA"/>
</dbReference>
<dbReference type="PANTHER" id="PTHR14136">
    <property type="entry name" value="BTB_POZ DOMAIN-CONTAINING PROTEIN KCTD9"/>
    <property type="match status" value="1"/>
</dbReference>
<dbReference type="InterPro" id="IPR051082">
    <property type="entry name" value="Pentapeptide-BTB/POZ_domain"/>
</dbReference>
<evidence type="ECO:0000256" key="1">
    <source>
        <dbReference type="SAM" id="SignalP"/>
    </source>
</evidence>
<feature type="chain" id="PRO_5046264762" evidence="1">
    <location>
        <begin position="26"/>
        <end position="264"/>
    </location>
</feature>
<evidence type="ECO:0000313" key="2">
    <source>
        <dbReference type="EMBL" id="MBC6449823.1"/>
    </source>
</evidence>
<dbReference type="PANTHER" id="PTHR14136:SF17">
    <property type="entry name" value="BTB_POZ DOMAIN-CONTAINING PROTEIN KCTD9"/>
    <property type="match status" value="1"/>
</dbReference>
<protein>
    <submittedName>
        <fullName evidence="2">Pentapeptide repeat-containing protein</fullName>
    </submittedName>
</protein>
<dbReference type="InterPro" id="IPR001646">
    <property type="entry name" value="5peptide_repeat"/>
</dbReference>